<feature type="region of interest" description="Disordered" evidence="1">
    <location>
        <begin position="1429"/>
        <end position="1649"/>
    </location>
</feature>
<keyword evidence="4" id="KW-1185">Reference proteome</keyword>
<dbReference type="InterPro" id="IPR013320">
    <property type="entry name" value="ConA-like_dom_sf"/>
</dbReference>
<dbReference type="FunFam" id="2.60.120.200:FF:000010">
    <property type="entry name" value="neurobeachin isoform X2"/>
    <property type="match status" value="1"/>
</dbReference>
<feature type="non-terminal residue" evidence="3">
    <location>
        <position position="1979"/>
    </location>
</feature>
<organism evidence="3 4">
    <name type="scientific">Sinanodonta woodiana</name>
    <name type="common">Chinese pond mussel</name>
    <name type="synonym">Anodonta woodiana</name>
    <dbReference type="NCBI Taxonomy" id="1069815"/>
    <lineage>
        <taxon>Eukaryota</taxon>
        <taxon>Metazoa</taxon>
        <taxon>Spiralia</taxon>
        <taxon>Lophotrochozoa</taxon>
        <taxon>Mollusca</taxon>
        <taxon>Bivalvia</taxon>
        <taxon>Autobranchia</taxon>
        <taxon>Heteroconchia</taxon>
        <taxon>Palaeoheterodonta</taxon>
        <taxon>Unionida</taxon>
        <taxon>Unionoidea</taxon>
        <taxon>Unionidae</taxon>
        <taxon>Unioninae</taxon>
        <taxon>Sinanodonta</taxon>
    </lineage>
</organism>
<feature type="compositionally biased region" description="Basic and acidic residues" evidence="1">
    <location>
        <begin position="1503"/>
        <end position="1556"/>
    </location>
</feature>
<feature type="compositionally biased region" description="Low complexity" evidence="1">
    <location>
        <begin position="1086"/>
        <end position="1101"/>
    </location>
</feature>
<protein>
    <recommendedName>
        <fullName evidence="2">BEACH-type PH domain-containing protein</fullName>
    </recommendedName>
</protein>
<feature type="compositionally biased region" description="Basic and acidic residues" evidence="1">
    <location>
        <begin position="1041"/>
        <end position="1053"/>
    </location>
</feature>
<feature type="region of interest" description="Disordered" evidence="1">
    <location>
        <begin position="930"/>
        <end position="1101"/>
    </location>
</feature>
<comment type="caution">
    <text evidence="3">The sequence shown here is derived from an EMBL/GenBank/DDBJ whole genome shotgun (WGS) entry which is preliminary data.</text>
</comment>
<dbReference type="Pfam" id="PF20425">
    <property type="entry name" value="Neurobeachin"/>
    <property type="match status" value="1"/>
</dbReference>
<sequence>MSDASDKTESKPKTVEEILKSESNDELKFGLLTGLINVKQVSNKDVVNTVLHLLVGGEFEIETNFVIQESHNILHMLNLLAQCPHNLQAEIWSVFTAMLKKSRRNLQACTEVGLISKVLEILTEAEDMIADLLVDMLGILAAYSITVKELRTLFRFLKTQDGCWPRHSVKLLSVLKDMPQREGPDEFFSFPGKKGSCISLPPIKNWPYQNGWTFSCWLRLDPVTGVNVERERPFLYCFRTNKGVGYSGHFLGNSLVITSMKIKGKGFQHCVKYEFHPRKWYMVTVVHVYNRWSKSEIRCYVDGQLASGTEMSWLVSTNDPFDKCFIGASSEGDADHMFCGQMSALYLFSEALSPQQIASIFQLEPSYKSQFRFENESIKKLGDANAKLLYDGKLTSSIVFMYNPIACDSQLCLESSPKTNVSYFVHTPHAMMSQDVKAVITHSINSTLHSLGGVQVLFSLFAQLDSPVNREPKAESVVDNTICASLLHLLYNLIESSVTVQQQMIQNKGFLVIGHLLEKASRDHITPAVLEAFLKLTEFLVQFPTGTTLLKQLFDHILFNPALWIHSSIEVQTKLYCYLATDFINDAQIYNNIRRVSAVLQTMHTLKYYYWVVNPKDRSGITPKGADGPRPSQDEIIKLRSFMLLYIKQLLLKGQGVQDDELQSMFNYLCTLHEDDNLRDVLELLVSLMSEHPASMVPAFDRKSGVRTVFKLLASPNEDLRLQALKFLAFWCSRSTPKRKQDVLTPHNLSSLLGERLMLNDQSITLSTYNVLFEVLVERVKLEMNKTKHEEPESHFRIENSAILKVMATMIRQSKPTPEVTNVKRIFLSDLTILCNNNKENRRTVLQMSVWQDWLFSMAYVYPQNAEEQKITDMVMALFRMLLHHAIKFEYGGWRVWIDTLAILHSKVAFEDFRIHMAKMYKQYERQRGDHIADPEERREHPISTISGISDKELNKPIPRSSVQIKELDESSASPVANSGSGADQESAGGNSDAVANADDKRNQKLDGTSDQMDVQEKKITENGYDHSTLDSKISSMEVLRNGEENRKRKEPEGRDDDDLPSSPFPPEQEVAEFYNKGGDARKPLSRSSSTRGGSRFFQSGPRAPPFRIPEFRWSYLHQKLLSDLLFSVETDVQVWKSHTTKTVIDFVNASENHIYIVNVTHMISQLADNLITSCGGLLPLLAAATSTNGEVEILEPTQGLSIEQAVSILQRVMNLTDVLVFASSTNFAELEQEKNIPAGGILRQCLRLVCTTAVRNCLECRHRENPTTPTTPTTKNPLSNKVVPDMDPIHALIEGSHPTQKNIVENLSEQSSPIKDAHRLLQDMDINRLRAVVYRDVEETKQAQFLALAIVYFTSVLMVSKYRDILEPPSPAMTPTGGPRRSSMSTPTEDEEDDDEGDITHSSIEDESITKESIDRLNISMDEQGDRIDVAADVHVEKSSLDIERKEDEEEEEEDEEEEEEEEGEDEEEEEEEENEENQKEKEMTQTTKEDNDNVTSIPDVEPEKQEIQTEVKEPSEEKVDSREITSEEQQEGKAEADEISAKTDADIEDKDEKSTATTEFADFQEKTVQEKNDDLDKNKYATTEEKVEETQNGDEEEQKEADEKGESDESSQAHGENVPISSIQVSDKTGAGDSMSSTHAKPEKLVLPNTKIPASLERFQMPSDTSSLTARLERALGSVAPLLREIFVDFAPYLSKTLIGSHGQELLIGGLVTLRQSTSVVELVMLLCSQEWQNSLQKHAGLAFIELVNEGRLLAHATRDHIVRVANEAEFILNRMRAEDVQKHAEFESLCAQSMLDRREEEKMCDHLITSSKRRDRSVAFKLKDKVVNILSNKHGAWGDPSKRAEEFWMLDVWEDDSRRRRRLIQNPSGSTHPEATLKAAIENGATEDAVSQAWEKFHAHVDNKRSQQQVPDYTDEELMMEEREFEQDFTGPVALSTRCKLINPGVVINGMLSITKTDLYFEIDEEDEENNKIDSQ</sequence>
<dbReference type="Pfam" id="PF13385">
    <property type="entry name" value="Laminin_G_3"/>
    <property type="match status" value="1"/>
</dbReference>
<accession>A0ABD3X1D0</accession>
<feature type="compositionally biased region" description="Polar residues" evidence="1">
    <location>
        <begin position="1612"/>
        <end position="1629"/>
    </location>
</feature>
<dbReference type="Proteomes" id="UP001634394">
    <property type="component" value="Unassembled WGS sequence"/>
</dbReference>
<feature type="compositionally biased region" description="Acidic residues" evidence="1">
    <location>
        <begin position="1593"/>
        <end position="1611"/>
    </location>
</feature>
<feature type="compositionally biased region" description="Basic and acidic residues" evidence="1">
    <location>
        <begin position="930"/>
        <end position="942"/>
    </location>
</feature>
<name>A0ABD3X1D0_SINWO</name>
<dbReference type="InterPro" id="IPR010508">
    <property type="entry name" value="NBEA-like_DUF1088"/>
</dbReference>
<gene>
    <name evidence="3" type="ORF">ACJMK2_032321</name>
</gene>
<dbReference type="SUPFAM" id="SSF48371">
    <property type="entry name" value="ARM repeat"/>
    <property type="match status" value="1"/>
</dbReference>
<dbReference type="InterPro" id="IPR050865">
    <property type="entry name" value="BEACH_Domain"/>
</dbReference>
<dbReference type="InterPro" id="IPR031570">
    <property type="entry name" value="NBEA/BDCP_DUF4704"/>
</dbReference>
<evidence type="ECO:0000313" key="3">
    <source>
        <dbReference type="EMBL" id="KAL3880049.1"/>
    </source>
</evidence>
<feature type="domain" description="BEACH-type PH" evidence="2">
    <location>
        <begin position="1931"/>
        <end position="1979"/>
    </location>
</feature>
<feature type="compositionally biased region" description="Basic and acidic residues" evidence="1">
    <location>
        <begin position="1015"/>
        <end position="1030"/>
    </location>
</feature>
<dbReference type="PANTHER" id="PTHR13743:SF162">
    <property type="entry name" value="NEUROBEACHIN"/>
    <property type="match status" value="1"/>
</dbReference>
<dbReference type="Gene3D" id="2.30.29.30">
    <property type="entry name" value="Pleckstrin-homology domain (PH domain)/Phosphotyrosine-binding domain (PTB)"/>
    <property type="match status" value="1"/>
</dbReference>
<evidence type="ECO:0000259" key="2">
    <source>
        <dbReference type="PROSITE" id="PS51783"/>
    </source>
</evidence>
<dbReference type="Gene3D" id="2.60.120.200">
    <property type="match status" value="1"/>
</dbReference>
<dbReference type="PROSITE" id="PS51783">
    <property type="entry name" value="PH_BEACH"/>
    <property type="match status" value="1"/>
</dbReference>
<feature type="compositionally biased region" description="Acidic residues" evidence="1">
    <location>
        <begin position="1389"/>
        <end position="1398"/>
    </location>
</feature>
<dbReference type="Pfam" id="PF06469">
    <property type="entry name" value="DUF1088"/>
    <property type="match status" value="1"/>
</dbReference>
<feature type="compositionally biased region" description="Basic and acidic residues" evidence="1">
    <location>
        <begin position="1565"/>
        <end position="1591"/>
    </location>
</feature>
<dbReference type="InterPro" id="IPR016024">
    <property type="entry name" value="ARM-type_fold"/>
</dbReference>
<feature type="compositionally biased region" description="Basic and acidic residues" evidence="1">
    <location>
        <begin position="1478"/>
        <end position="1493"/>
    </location>
</feature>
<reference evidence="3 4" key="1">
    <citation type="submission" date="2024-11" db="EMBL/GenBank/DDBJ databases">
        <title>Chromosome-level genome assembly of the freshwater bivalve Anodonta woodiana.</title>
        <authorList>
            <person name="Chen X."/>
        </authorList>
    </citation>
    <scope>NUCLEOTIDE SEQUENCE [LARGE SCALE GENOMIC DNA]</scope>
    <source>
        <strain evidence="3">MN2024</strain>
        <tissue evidence="3">Gills</tissue>
    </source>
</reference>
<feature type="compositionally biased region" description="Polar residues" evidence="1">
    <location>
        <begin position="971"/>
        <end position="990"/>
    </location>
</feature>
<feature type="compositionally biased region" description="Basic and acidic residues" evidence="1">
    <location>
        <begin position="1429"/>
        <end position="1447"/>
    </location>
</feature>
<proteinExistence type="predicted"/>
<evidence type="ECO:0000313" key="4">
    <source>
        <dbReference type="Proteomes" id="UP001634394"/>
    </source>
</evidence>
<feature type="region of interest" description="Disordered" evidence="1">
    <location>
        <begin position="1367"/>
        <end position="1414"/>
    </location>
</feature>
<dbReference type="EMBL" id="JBJQND010000004">
    <property type="protein sequence ID" value="KAL3880049.1"/>
    <property type="molecule type" value="Genomic_DNA"/>
</dbReference>
<dbReference type="InterPro" id="IPR046852">
    <property type="entry name" value="Neurobeachin_a-sol"/>
</dbReference>
<dbReference type="SUPFAM" id="SSF49899">
    <property type="entry name" value="Concanavalin A-like lectins/glucanases"/>
    <property type="match status" value="1"/>
</dbReference>
<dbReference type="PANTHER" id="PTHR13743">
    <property type="entry name" value="BEIGE/BEACH-RELATED"/>
    <property type="match status" value="1"/>
</dbReference>
<evidence type="ECO:0000256" key="1">
    <source>
        <dbReference type="SAM" id="MobiDB-lite"/>
    </source>
</evidence>
<dbReference type="InterPro" id="IPR023362">
    <property type="entry name" value="PH-BEACH_dom"/>
</dbReference>
<dbReference type="InterPro" id="IPR011993">
    <property type="entry name" value="PH-like_dom_sf"/>
</dbReference>
<dbReference type="Pfam" id="PF15787">
    <property type="entry name" value="DUF4704"/>
    <property type="match status" value="1"/>
</dbReference>
<feature type="compositionally biased region" description="Acidic residues" evidence="1">
    <location>
        <begin position="1448"/>
        <end position="1477"/>
    </location>
</feature>